<evidence type="ECO:0008006" key="7">
    <source>
        <dbReference type="Google" id="ProtNLM"/>
    </source>
</evidence>
<dbReference type="InterPro" id="IPR013783">
    <property type="entry name" value="Ig-like_fold"/>
</dbReference>
<dbReference type="InterPro" id="IPR050671">
    <property type="entry name" value="CD300_family_receptors"/>
</dbReference>
<keyword evidence="3" id="KW-0472">Membrane</keyword>
<gene>
    <name evidence="5" type="ORF">QQF64_000296</name>
</gene>
<dbReference type="SUPFAM" id="SSF48726">
    <property type="entry name" value="Immunoglobulin"/>
    <property type="match status" value="1"/>
</dbReference>
<evidence type="ECO:0000256" key="4">
    <source>
        <dbReference type="SAM" id="MobiDB-lite"/>
    </source>
</evidence>
<dbReference type="InterPro" id="IPR036179">
    <property type="entry name" value="Ig-like_dom_sf"/>
</dbReference>
<keyword evidence="2" id="KW-0812">Transmembrane</keyword>
<dbReference type="Gene3D" id="2.60.40.10">
    <property type="entry name" value="Immunoglobulins"/>
    <property type="match status" value="2"/>
</dbReference>
<name>A0ABR3NWS2_9TELE</name>
<dbReference type="PANTHER" id="PTHR11860">
    <property type="entry name" value="POLYMERIC-IMMUNOGLOBULIN RECEPTOR"/>
    <property type="match status" value="1"/>
</dbReference>
<organism evidence="5 6">
    <name type="scientific">Cirrhinus molitorella</name>
    <name type="common">mud carp</name>
    <dbReference type="NCBI Taxonomy" id="172907"/>
    <lineage>
        <taxon>Eukaryota</taxon>
        <taxon>Metazoa</taxon>
        <taxon>Chordata</taxon>
        <taxon>Craniata</taxon>
        <taxon>Vertebrata</taxon>
        <taxon>Euteleostomi</taxon>
        <taxon>Actinopterygii</taxon>
        <taxon>Neopterygii</taxon>
        <taxon>Teleostei</taxon>
        <taxon>Ostariophysi</taxon>
        <taxon>Cypriniformes</taxon>
        <taxon>Cyprinidae</taxon>
        <taxon>Labeoninae</taxon>
        <taxon>Labeonini</taxon>
        <taxon>Cirrhinus</taxon>
    </lineage>
</organism>
<dbReference type="Proteomes" id="UP001558613">
    <property type="component" value="Unassembled WGS sequence"/>
</dbReference>
<comment type="subcellular location">
    <subcellularLocation>
        <location evidence="1">Membrane</location>
    </subcellularLocation>
</comment>
<reference evidence="5 6" key="1">
    <citation type="submission" date="2023-09" db="EMBL/GenBank/DDBJ databases">
        <authorList>
            <person name="Wang M."/>
        </authorList>
    </citation>
    <scope>NUCLEOTIDE SEQUENCE [LARGE SCALE GENOMIC DNA]</scope>
    <source>
        <strain evidence="5">GT-2023</strain>
        <tissue evidence="5">Liver</tissue>
    </source>
</reference>
<feature type="region of interest" description="Disordered" evidence="4">
    <location>
        <begin position="138"/>
        <end position="214"/>
    </location>
</feature>
<evidence type="ECO:0000313" key="5">
    <source>
        <dbReference type="EMBL" id="KAL1281493.1"/>
    </source>
</evidence>
<evidence type="ECO:0000256" key="1">
    <source>
        <dbReference type="ARBA" id="ARBA00004370"/>
    </source>
</evidence>
<dbReference type="EMBL" id="JAYMGO010000001">
    <property type="protein sequence ID" value="KAL1281493.1"/>
    <property type="molecule type" value="Genomic_DNA"/>
</dbReference>
<feature type="compositionally biased region" description="Polar residues" evidence="4">
    <location>
        <begin position="160"/>
        <end position="176"/>
    </location>
</feature>
<proteinExistence type="predicted"/>
<evidence type="ECO:0000313" key="6">
    <source>
        <dbReference type="Proteomes" id="UP001558613"/>
    </source>
</evidence>
<keyword evidence="6" id="KW-1185">Reference proteome</keyword>
<accession>A0ABR3NWS2</accession>
<evidence type="ECO:0000256" key="2">
    <source>
        <dbReference type="ARBA" id="ARBA00022692"/>
    </source>
</evidence>
<protein>
    <recommendedName>
        <fullName evidence="7">Immunoglobulin V-set domain-containing protein</fullName>
    </recommendedName>
</protein>
<sequence>MFDDSSEGLLKVFISDLTAADEATYKCGVNIADDHLFTEIKLTVNQADNFLGSSKSSAVVGESVKLICNYPEKHNETKHICKENNEKKICQNISSSEQQRFEFSDSAAGVFTVIISNTPSHQTEERVEIYEMINNGSFLGRPQQRQPPATAATRGPLQCGPSSAQPNRGGFSSAQHNPEAFPHSTRNRSTSPQRSPPRHLSEATGRALQNSIQTPLLQLKY</sequence>
<evidence type="ECO:0000256" key="3">
    <source>
        <dbReference type="ARBA" id="ARBA00023136"/>
    </source>
</evidence>
<comment type="caution">
    <text evidence="5">The sequence shown here is derived from an EMBL/GenBank/DDBJ whole genome shotgun (WGS) entry which is preliminary data.</text>
</comment>
<dbReference type="PANTHER" id="PTHR11860:SF87">
    <property type="entry name" value="CMRF35-LIKE MOLECULE 8"/>
    <property type="match status" value="1"/>
</dbReference>